<dbReference type="Proteomes" id="UP000321393">
    <property type="component" value="Unassembled WGS sequence"/>
</dbReference>
<dbReference type="EMBL" id="SSTE01000850">
    <property type="protein sequence ID" value="KAA0066621.1"/>
    <property type="molecule type" value="Genomic_DNA"/>
</dbReference>
<name>A0A5D3CQW4_CUCMM</name>
<evidence type="ECO:0000313" key="2">
    <source>
        <dbReference type="EMBL" id="TYK14191.1"/>
    </source>
</evidence>
<evidence type="ECO:0000313" key="1">
    <source>
        <dbReference type="EMBL" id="KAA0066621.1"/>
    </source>
</evidence>
<proteinExistence type="predicted"/>
<comment type="caution">
    <text evidence="2">The sequence shown here is derived from an EMBL/GenBank/DDBJ whole genome shotgun (WGS) entry which is preliminary data.</text>
</comment>
<dbReference type="OrthoDB" id="8048545at2759"/>
<dbReference type="Proteomes" id="UP000321947">
    <property type="component" value="Unassembled WGS sequence"/>
</dbReference>
<protein>
    <submittedName>
        <fullName evidence="1 2">Mitochondrial protein</fullName>
    </submittedName>
</protein>
<evidence type="ECO:0000313" key="3">
    <source>
        <dbReference type="Proteomes" id="UP000321393"/>
    </source>
</evidence>
<reference evidence="3 4" key="1">
    <citation type="submission" date="2019-08" db="EMBL/GenBank/DDBJ databases">
        <title>Draft genome sequences of two oriental melons (Cucumis melo L. var makuwa).</title>
        <authorList>
            <person name="Kwon S.-Y."/>
        </authorList>
    </citation>
    <scope>NUCLEOTIDE SEQUENCE [LARGE SCALE GENOMIC DNA]</scope>
    <source>
        <strain evidence="4">cv. Chang Bougi</strain>
        <strain evidence="3">cv. SW 3</strain>
        <tissue evidence="2">Leaf</tissue>
    </source>
</reference>
<evidence type="ECO:0000313" key="4">
    <source>
        <dbReference type="Proteomes" id="UP000321947"/>
    </source>
</evidence>
<sequence length="131" mass="14131">MTSVRSDSSSSGKDSKVVSIGSLSINEYVKDDSTTSEVINSNGGNKDISSTNLSDIHVITPSTHVLNDHLSSSIIGEISSGITTRKKEHCDYAKIIANIGFTSQIKPASVTEALKDDQWIVAMQEKLLQFE</sequence>
<organism evidence="2 4">
    <name type="scientific">Cucumis melo var. makuwa</name>
    <name type="common">Oriental melon</name>
    <dbReference type="NCBI Taxonomy" id="1194695"/>
    <lineage>
        <taxon>Eukaryota</taxon>
        <taxon>Viridiplantae</taxon>
        <taxon>Streptophyta</taxon>
        <taxon>Embryophyta</taxon>
        <taxon>Tracheophyta</taxon>
        <taxon>Spermatophyta</taxon>
        <taxon>Magnoliopsida</taxon>
        <taxon>eudicotyledons</taxon>
        <taxon>Gunneridae</taxon>
        <taxon>Pentapetalae</taxon>
        <taxon>rosids</taxon>
        <taxon>fabids</taxon>
        <taxon>Cucurbitales</taxon>
        <taxon>Cucurbitaceae</taxon>
        <taxon>Benincaseae</taxon>
        <taxon>Cucumis</taxon>
    </lineage>
</organism>
<gene>
    <name evidence="2" type="ORF">E5676_scaffold5G00070</name>
    <name evidence="1" type="ORF">E6C27_scaffold979G00380</name>
</gene>
<dbReference type="AlphaFoldDB" id="A0A5D3CQW4"/>
<accession>A0A5D3CQW4</accession>
<dbReference type="EMBL" id="SSTD01009418">
    <property type="protein sequence ID" value="TYK14191.1"/>
    <property type="molecule type" value="Genomic_DNA"/>
</dbReference>